<feature type="domain" description="PapC N-terminal" evidence="10">
    <location>
        <begin position="31"/>
        <end position="175"/>
    </location>
</feature>
<dbReference type="Gene3D" id="3.10.20.410">
    <property type="match status" value="1"/>
</dbReference>
<evidence type="ECO:0000256" key="8">
    <source>
        <dbReference type="ARBA" id="ARBA00023237"/>
    </source>
</evidence>
<evidence type="ECO:0000256" key="6">
    <source>
        <dbReference type="ARBA" id="ARBA00022729"/>
    </source>
</evidence>
<gene>
    <name evidence="11" type="primary">papC_13</name>
    <name evidence="11" type="ORF">NCTC13193_04811</name>
</gene>
<dbReference type="InterPro" id="IPR025949">
    <property type="entry name" value="PapC-like_C"/>
</dbReference>
<keyword evidence="8" id="KW-0998">Cell outer membrane</keyword>
<comment type="similarity">
    <text evidence="2">Belongs to the fimbrial export usher family.</text>
</comment>
<dbReference type="Gene3D" id="2.60.40.3110">
    <property type="match status" value="1"/>
</dbReference>
<keyword evidence="5" id="KW-0812">Transmembrane</keyword>
<accession>A0A3S5F363</accession>
<evidence type="ECO:0000256" key="5">
    <source>
        <dbReference type="ARBA" id="ARBA00022692"/>
    </source>
</evidence>
<dbReference type="Proteomes" id="UP000270487">
    <property type="component" value="Chromosome"/>
</dbReference>
<dbReference type="SUPFAM" id="SSF141729">
    <property type="entry name" value="FimD N-terminal domain-like"/>
    <property type="match status" value="1"/>
</dbReference>
<dbReference type="EMBL" id="LR134492">
    <property type="protein sequence ID" value="VEI74989.1"/>
    <property type="molecule type" value="Genomic_DNA"/>
</dbReference>
<evidence type="ECO:0000256" key="4">
    <source>
        <dbReference type="ARBA" id="ARBA00022452"/>
    </source>
</evidence>
<evidence type="ECO:0000313" key="11">
    <source>
        <dbReference type="EMBL" id="VEI74989.1"/>
    </source>
</evidence>
<evidence type="ECO:0000256" key="2">
    <source>
        <dbReference type="ARBA" id="ARBA00008064"/>
    </source>
</evidence>
<keyword evidence="7" id="KW-0472">Membrane</keyword>
<dbReference type="Pfam" id="PF13954">
    <property type="entry name" value="PapC_N"/>
    <property type="match status" value="1"/>
</dbReference>
<dbReference type="InterPro" id="IPR025885">
    <property type="entry name" value="PapC_N"/>
</dbReference>
<name>A0A3S5F363_SERFO</name>
<evidence type="ECO:0000259" key="10">
    <source>
        <dbReference type="Pfam" id="PF13954"/>
    </source>
</evidence>
<evidence type="ECO:0000256" key="3">
    <source>
        <dbReference type="ARBA" id="ARBA00022448"/>
    </source>
</evidence>
<feature type="domain" description="PapC-like C-terminal" evidence="9">
    <location>
        <begin position="757"/>
        <end position="816"/>
    </location>
</feature>
<dbReference type="GO" id="GO:0009279">
    <property type="term" value="C:cell outer membrane"/>
    <property type="evidence" value="ECO:0007669"/>
    <property type="project" value="UniProtKB-SubCell"/>
</dbReference>
<keyword evidence="4" id="KW-1134">Transmembrane beta strand</keyword>
<dbReference type="Pfam" id="PF00577">
    <property type="entry name" value="Usher"/>
    <property type="match status" value="1"/>
</dbReference>
<sequence length="843" mass="92020">MDDKKKYSFISTVILCLIAVDSAKADGDNIEFETRALELRDNNNINLSNFSRPDYIPEGIYPLTLKVNDRVITSDSFSVITLEGKSQICFTPQTVEQFGFKETPLAELIKRGAPGKPDCLLIAGYKGITARIDRGKSELLVSIPQALLKYSDPDWTPPALWDDGVPGILLDYTLSGNKYQGRNTSNSAFSSYGTLGANYHGWRLRSNYQASLYSSGYGNDQRQLTTTTAYVARALKEAGANLTIGKNYLQSDVFDSINYSGVAIASDDRMLPQALRGYAPQLTGVANSNARVTVTRGDSIIYEKMVPPGEFVIQDLTDAASGQLKMTIREENGEERVSTIETSNVPFLTRPGHIRYKAMVGQMNQSNGSIKPLLAIGEASVGVFSGGSVFGGAVLTDEKYYAFNGGIGYDMNTLGAMSLDVTRSSSQLEHQTLRGESYRFNYSKVFDSIDSQITFAGYRFSEKNYLSLDNFVAMKVSPDFTSTNKESYNLVASKNFRDLGLSINAIYNRQTYWQDVSDSNSYGLSVSKSFDFGSLKNVNAYVSINRTEYKTSFISQAQKNNNTVYFSLSIPLKSQSYLSTAMRLNNGSLSPSATYTNNSDPRNAWSIGSNSSGSFSNSNLNGNLNMNRDAYTATLNTSMSSDNYYLGGSIKSGITATEYGIAAHRDGYAGNTRLMVDTGGIEGVYVGGRGNNNAMPTNTSGIAVINNVPDYYRTNYSIDTKLLPDDVESTNPNIQMVLTEGAIGYRKLNVYRGIKALIKLTDPQGRAIPFGSSVEEIQERRQVGVVGENGETYISGVGKQAHLSVLTNDGQRCQFQLPSQGLSLSSALPVVCRIDSSSQGISQ</sequence>
<dbReference type="Gene3D" id="2.60.40.2070">
    <property type="match status" value="1"/>
</dbReference>
<dbReference type="GO" id="GO:0015473">
    <property type="term" value="F:fimbrial usher porin activity"/>
    <property type="evidence" value="ECO:0007669"/>
    <property type="project" value="InterPro"/>
</dbReference>
<evidence type="ECO:0000313" key="12">
    <source>
        <dbReference type="Proteomes" id="UP000270487"/>
    </source>
</evidence>
<dbReference type="Pfam" id="PF13953">
    <property type="entry name" value="PapC_C"/>
    <property type="match status" value="1"/>
</dbReference>
<dbReference type="AlphaFoldDB" id="A0A3S5F363"/>
<organism evidence="11 12">
    <name type="scientific">Serratia fonticola</name>
    <dbReference type="NCBI Taxonomy" id="47917"/>
    <lineage>
        <taxon>Bacteria</taxon>
        <taxon>Pseudomonadati</taxon>
        <taxon>Pseudomonadota</taxon>
        <taxon>Gammaproteobacteria</taxon>
        <taxon>Enterobacterales</taxon>
        <taxon>Yersiniaceae</taxon>
        <taxon>Serratia</taxon>
    </lineage>
</organism>
<evidence type="ECO:0000256" key="1">
    <source>
        <dbReference type="ARBA" id="ARBA00004571"/>
    </source>
</evidence>
<dbReference type="RefSeq" id="WP_141132905.1">
    <property type="nucleotide sequence ID" value="NZ_CAMISM010000006.1"/>
</dbReference>
<protein>
    <submittedName>
        <fullName evidence="11">Outer membrane usher protein papC</fullName>
    </submittedName>
</protein>
<dbReference type="InterPro" id="IPR042186">
    <property type="entry name" value="FimD_plug_dom"/>
</dbReference>
<dbReference type="PANTHER" id="PTHR30451:SF4">
    <property type="entry name" value="OUTER MEMBRANE USHER PROTEIN YQIG-RELATED"/>
    <property type="match status" value="1"/>
</dbReference>
<proteinExistence type="inferred from homology"/>
<dbReference type="InterPro" id="IPR043142">
    <property type="entry name" value="PapC-like_C_sf"/>
</dbReference>
<dbReference type="PANTHER" id="PTHR30451">
    <property type="entry name" value="OUTER MEMBRANE USHER PROTEIN"/>
    <property type="match status" value="1"/>
</dbReference>
<dbReference type="GO" id="GO:0009297">
    <property type="term" value="P:pilus assembly"/>
    <property type="evidence" value="ECO:0007669"/>
    <property type="project" value="InterPro"/>
</dbReference>
<dbReference type="InterPro" id="IPR000015">
    <property type="entry name" value="Fimb_usher"/>
</dbReference>
<reference evidence="11 12" key="1">
    <citation type="submission" date="2018-12" db="EMBL/GenBank/DDBJ databases">
        <authorList>
            <consortium name="Pathogen Informatics"/>
        </authorList>
    </citation>
    <scope>NUCLEOTIDE SEQUENCE [LARGE SCALE GENOMIC DNA]</scope>
    <source>
        <strain evidence="11 12">NCTC13193</strain>
    </source>
</reference>
<keyword evidence="6" id="KW-0732">Signal</keyword>
<dbReference type="InterPro" id="IPR037224">
    <property type="entry name" value="PapC_N_sf"/>
</dbReference>
<evidence type="ECO:0000256" key="7">
    <source>
        <dbReference type="ARBA" id="ARBA00023136"/>
    </source>
</evidence>
<evidence type="ECO:0000259" key="9">
    <source>
        <dbReference type="Pfam" id="PF13953"/>
    </source>
</evidence>
<comment type="subcellular location">
    <subcellularLocation>
        <location evidence="1">Cell outer membrane</location>
        <topology evidence="1">Multi-pass membrane protein</topology>
    </subcellularLocation>
</comment>
<keyword evidence="3" id="KW-0813">Transport</keyword>
<dbReference type="Gene3D" id="2.60.40.2610">
    <property type="entry name" value="Outer membrane usher protein FimD, plug domain"/>
    <property type="match status" value="1"/>
</dbReference>